<dbReference type="Proteomes" id="UP000001520">
    <property type="component" value="Chromosome"/>
</dbReference>
<dbReference type="KEGG" id="ddf:DEFDS_0791"/>
<dbReference type="AlphaFoldDB" id="D3PCE6"/>
<keyword evidence="2" id="KW-1185">Reference proteome</keyword>
<proteinExistence type="predicted"/>
<dbReference type="OrthoDB" id="9851960at2"/>
<evidence type="ECO:0000313" key="1">
    <source>
        <dbReference type="EMBL" id="BAI80269.1"/>
    </source>
</evidence>
<organism evidence="1 2">
    <name type="scientific">Deferribacter desulfuricans (strain DSM 14783 / JCM 11476 / NBRC 101012 / SSM1)</name>
    <dbReference type="NCBI Taxonomy" id="639282"/>
    <lineage>
        <taxon>Bacteria</taxon>
        <taxon>Pseudomonadati</taxon>
        <taxon>Deferribacterota</taxon>
        <taxon>Deferribacteres</taxon>
        <taxon>Deferribacterales</taxon>
        <taxon>Deferribacteraceae</taxon>
        <taxon>Deferribacter</taxon>
    </lineage>
</organism>
<dbReference type="EMBL" id="AP011529">
    <property type="protein sequence ID" value="BAI80269.1"/>
    <property type="molecule type" value="Genomic_DNA"/>
</dbReference>
<dbReference type="HOGENOM" id="CLU_1591799_0_0_0"/>
<protein>
    <submittedName>
        <fullName evidence="1">Uncharacterized protein</fullName>
    </submittedName>
</protein>
<dbReference type="RefSeq" id="WP_013007517.1">
    <property type="nucleotide sequence ID" value="NC_013939.1"/>
</dbReference>
<reference evidence="1 2" key="1">
    <citation type="journal article" date="2010" name="DNA Res.">
        <title>Bacterial lifestyle in a deep-sea hydrothermal vent chimney revealed by the genome sequence of the thermophilic bacterium Deferribacter desulfuricans SSM1.</title>
        <authorList>
            <person name="Takaki Y."/>
            <person name="Shimamura S."/>
            <person name="Nakagawa S."/>
            <person name="Fukuhara Y."/>
            <person name="Horikawa H."/>
            <person name="Ankai A."/>
            <person name="Harada T."/>
            <person name="Hosoyama A."/>
            <person name="Oguchi A."/>
            <person name="Fukui S."/>
            <person name="Fujita N."/>
            <person name="Takami H."/>
            <person name="Takai K."/>
        </authorList>
    </citation>
    <scope>NUCLEOTIDE SEQUENCE [LARGE SCALE GENOMIC DNA]</scope>
    <source>
        <strain evidence="2">DSM 14783 / JCM 11476 / NBRC 101012 / SSM1</strain>
    </source>
</reference>
<accession>D3PCE6</accession>
<name>D3PCE6_DEFDS</name>
<gene>
    <name evidence="1" type="ordered locus">DEFDS_0791</name>
</gene>
<sequence>MKKYFVLLLVIFVQLSCGYRIAGLDDVNVKERFFVSDILNLTSESEYTSVLTSEIYDFFSKHNLLSKSKENSAQLVVRLKKVNYESKILQSYSRATSSDLNIIVDIEVKKDGKSIYKNTFTDSNSYIISTNITETLNNRNEAFVKSINNILMDFINDYKEKNINSGK</sequence>
<dbReference type="eggNOG" id="ENOG5030W4W">
    <property type="taxonomic scope" value="Bacteria"/>
</dbReference>
<dbReference type="STRING" id="639282.DEFDS_0791"/>
<evidence type="ECO:0000313" key="2">
    <source>
        <dbReference type="Proteomes" id="UP000001520"/>
    </source>
</evidence>